<reference evidence="2 3" key="1">
    <citation type="submission" date="2017-06" db="EMBL/GenBank/DDBJ databases">
        <authorList>
            <person name="Kim H.J."/>
            <person name="Triplett B.A."/>
        </authorList>
    </citation>
    <scope>NUCLEOTIDE SEQUENCE [LARGE SCALE GENOMIC DNA]</scope>
    <source>
        <strain evidence="2 3">CGMCC 4.2132</strain>
    </source>
</reference>
<dbReference type="OrthoDB" id="291940at2"/>
<feature type="domain" description="RAMA" evidence="1">
    <location>
        <begin position="264"/>
        <end position="356"/>
    </location>
</feature>
<evidence type="ECO:0000259" key="1">
    <source>
        <dbReference type="Pfam" id="PF18755"/>
    </source>
</evidence>
<dbReference type="Proteomes" id="UP000198282">
    <property type="component" value="Unassembled WGS sequence"/>
</dbReference>
<evidence type="ECO:0000313" key="3">
    <source>
        <dbReference type="Proteomes" id="UP000198282"/>
    </source>
</evidence>
<dbReference type="AlphaFoldDB" id="A0A239AER3"/>
<evidence type="ECO:0000313" key="2">
    <source>
        <dbReference type="EMBL" id="SNR93518.1"/>
    </source>
</evidence>
<dbReference type="EMBL" id="FZOD01000001">
    <property type="protein sequence ID" value="SNR93518.1"/>
    <property type="molecule type" value="Genomic_DNA"/>
</dbReference>
<dbReference type="Pfam" id="PF18755">
    <property type="entry name" value="RAMA"/>
    <property type="match status" value="1"/>
</dbReference>
<name>A0A239AER3_9ACTN</name>
<dbReference type="RefSeq" id="WP_089205291.1">
    <property type="nucleotide sequence ID" value="NZ_FZOD01000001.1"/>
</dbReference>
<protein>
    <recommendedName>
        <fullName evidence="1">RAMA domain-containing protein</fullName>
    </recommendedName>
</protein>
<gene>
    <name evidence="2" type="ORF">SAMN05216276_1001313</name>
</gene>
<accession>A0A239AER3</accession>
<proteinExistence type="predicted"/>
<keyword evidence="3" id="KW-1185">Reference proteome</keyword>
<organism evidence="2 3">
    <name type="scientific">Streptosporangium subroseum</name>
    <dbReference type="NCBI Taxonomy" id="106412"/>
    <lineage>
        <taxon>Bacteria</taxon>
        <taxon>Bacillati</taxon>
        <taxon>Actinomycetota</taxon>
        <taxon>Actinomycetes</taxon>
        <taxon>Streptosporangiales</taxon>
        <taxon>Streptosporangiaceae</taxon>
        <taxon>Streptosporangium</taxon>
    </lineage>
</organism>
<sequence length="357" mass="39740">MSDHLAKTPAFRDFERNLEYAKQLINAGRSLDAIGATSFDLGDLYRAAWVQSVAALDHWIRQEIFFRAILLTKNPDIAKPPKFREFAVPMELFEDVQHHRVPLDEALGKHLRQVISRRTFQGPDDIKDGLAIVSTVVLWEAVAKIINKEQEPAEKVDSGTIKQMLRAIVHRRNKITHEADRVPDDDSLKRSITADEAQQAVETLERLATAILIALNESPEGKIATAVEAIGPAPALGEGLSDEEFEDASEEELLRPPTLGTSGTPSNRHYRIEVRDLIEAGLVKPGAELRGSRRREQFTATIEEDGRIRLASGRLYPSLSKAGGVVLQGQSCNGWAFWKIETDDGWGPIGMIRDQLD</sequence>
<dbReference type="InterPro" id="IPR040843">
    <property type="entry name" value="RAMA"/>
</dbReference>